<dbReference type="Gene3D" id="3.30.70.890">
    <property type="entry name" value="GHMP kinase, C-terminal domain"/>
    <property type="match status" value="1"/>
</dbReference>
<dbReference type="SUPFAM" id="SSF55060">
    <property type="entry name" value="GHMP Kinase, C-terminal domain"/>
    <property type="match status" value="1"/>
</dbReference>
<dbReference type="PANTHER" id="PTHR10977:SF3">
    <property type="entry name" value="DIPHOSPHOMEVALONATE DECARBOXYLASE"/>
    <property type="match status" value="1"/>
</dbReference>
<comment type="caution">
    <text evidence="2">The sequence shown here is derived from an EMBL/GenBank/DDBJ whole genome shotgun (WGS) entry which is preliminary data.</text>
</comment>
<reference evidence="2" key="2">
    <citation type="submission" date="2021-05" db="EMBL/GenBank/DDBJ databases">
        <title>Protein family content uncovers lineage relationships and bacterial pathway maintenance mechanisms in DPANN archaea.</title>
        <authorList>
            <person name="Castelle C.J."/>
            <person name="Meheust R."/>
            <person name="Jaffe A.L."/>
            <person name="Seitz K."/>
            <person name="Gong X."/>
            <person name="Baker B.J."/>
            <person name="Banfield J.F."/>
        </authorList>
    </citation>
    <scope>NUCLEOTIDE SEQUENCE</scope>
    <source>
        <strain evidence="2">RIFCSPHIGHO2_01_FULL_AR10_44_11</strain>
    </source>
</reference>
<dbReference type="PANTHER" id="PTHR10977">
    <property type="entry name" value="DIPHOSPHOMEVALONATE DECARBOXYLASE"/>
    <property type="match status" value="1"/>
</dbReference>
<feature type="domain" description="Diphosphomevalonate decarboxylase-like N-terminal" evidence="1">
    <location>
        <begin position="54"/>
        <end position="215"/>
    </location>
</feature>
<dbReference type="InterPro" id="IPR014721">
    <property type="entry name" value="Ribsml_uS5_D2-typ_fold_subgr"/>
</dbReference>
<evidence type="ECO:0000259" key="1">
    <source>
        <dbReference type="Pfam" id="PF22700"/>
    </source>
</evidence>
<dbReference type="EMBL" id="JAGVWD010000001">
    <property type="protein sequence ID" value="MBS3056997.1"/>
    <property type="molecule type" value="Genomic_DNA"/>
</dbReference>
<dbReference type="Gene3D" id="3.30.230.10">
    <property type="match status" value="1"/>
</dbReference>
<dbReference type="SUPFAM" id="SSF54211">
    <property type="entry name" value="Ribosomal protein S5 domain 2-like"/>
    <property type="match status" value="1"/>
</dbReference>
<dbReference type="AlphaFoldDB" id="A0A8T4KSG1"/>
<sequence length="401" mass="45211">MGSAADFTQEELESIKQGNEKCREWLRENIGWKEEQWPEIPKFEHAEGEALVEAYPIMGIEKYMGNADKAERIAYFPQIKMCHDTTKTIAYVKFDKSLKENLLIVDDKIAQETDLKGMDKFVKKFREWTGCKTSYLLISKNFEKVNAKGKGLGTSAAAGGALAYAFTQATMPKLLSNKRFLSVFSRYFGGSSTSSVAGGWSIWLSHKGIDYRDSYGVRLDNGETKLRVVAVPIPSKIKTEDAHGSGEKSEWYTEWAVKKPEKCIKLMEAIKKDDVDAIGRIAELDSLNLFHILVSGNGFFNWEPETLELLRKVNMLRKEKGLTCYASMDTGPSLAIITTKAQAEEVKKEIEAHLKEMGKEREYPAHFVDIAGAPKILPLEEKEKLLSEEAMKILKEKGIKL</sequence>
<gene>
    <name evidence="2" type="ORF">J4415_00015</name>
</gene>
<dbReference type="InterPro" id="IPR036554">
    <property type="entry name" value="GHMP_kinase_C_sf"/>
</dbReference>
<accession>A0A8T4KSG1</accession>
<proteinExistence type="predicted"/>
<protein>
    <recommendedName>
        <fullName evidence="1">Diphosphomevalonate decarboxylase-like N-terminal domain-containing protein</fullName>
    </recommendedName>
</protein>
<dbReference type="Pfam" id="PF22700">
    <property type="entry name" value="MVD-like_N"/>
    <property type="match status" value="1"/>
</dbReference>
<evidence type="ECO:0000313" key="3">
    <source>
        <dbReference type="Proteomes" id="UP000677687"/>
    </source>
</evidence>
<dbReference type="InterPro" id="IPR053859">
    <property type="entry name" value="MVD-like_N"/>
</dbReference>
<dbReference type="Proteomes" id="UP000677687">
    <property type="component" value="Unassembled WGS sequence"/>
</dbReference>
<reference evidence="2" key="1">
    <citation type="submission" date="2021-03" db="EMBL/GenBank/DDBJ databases">
        <authorList>
            <person name="Jaffe A."/>
        </authorList>
    </citation>
    <scope>NUCLEOTIDE SEQUENCE</scope>
    <source>
        <strain evidence="2">RIFCSPHIGHO2_01_FULL_AR10_44_11</strain>
    </source>
</reference>
<organism evidence="2 3">
    <name type="scientific">Candidatus Iainarchaeum sp</name>
    <dbReference type="NCBI Taxonomy" id="3101447"/>
    <lineage>
        <taxon>Archaea</taxon>
        <taxon>Candidatus Iainarchaeota</taxon>
        <taxon>Candidatus Iainarchaeia</taxon>
        <taxon>Candidatus Iainarchaeales</taxon>
        <taxon>Candidatus Iainarchaeaceae</taxon>
        <taxon>Candidatus Iainarchaeum</taxon>
    </lineage>
</organism>
<dbReference type="InterPro" id="IPR020568">
    <property type="entry name" value="Ribosomal_Su5_D2-typ_SF"/>
</dbReference>
<name>A0A8T4KSG1_9ARCH</name>
<evidence type="ECO:0000313" key="2">
    <source>
        <dbReference type="EMBL" id="MBS3056997.1"/>
    </source>
</evidence>